<protein>
    <submittedName>
        <fullName evidence="2">Uncharacterized protein</fullName>
    </submittedName>
</protein>
<dbReference type="AlphaFoldDB" id="A0A840J4V3"/>
<dbReference type="RefSeq" id="WP_184783080.1">
    <property type="nucleotide sequence ID" value="NZ_JACHMG010000001.1"/>
</dbReference>
<feature type="transmembrane region" description="Helical" evidence="1">
    <location>
        <begin position="37"/>
        <end position="59"/>
    </location>
</feature>
<keyword evidence="1" id="KW-0812">Transmembrane</keyword>
<dbReference type="EMBL" id="JACHMG010000001">
    <property type="protein sequence ID" value="MBB4688384.1"/>
    <property type="molecule type" value="Genomic_DNA"/>
</dbReference>
<evidence type="ECO:0000313" key="3">
    <source>
        <dbReference type="Proteomes" id="UP000581769"/>
    </source>
</evidence>
<gene>
    <name evidence="2" type="ORF">BJY18_005869</name>
</gene>
<accession>A0A840J4V3</accession>
<comment type="caution">
    <text evidence="2">The sequence shown here is derived from an EMBL/GenBank/DDBJ whole genome shotgun (WGS) entry which is preliminary data.</text>
</comment>
<keyword evidence="1" id="KW-1133">Transmembrane helix</keyword>
<organism evidence="2 3">
    <name type="scientific">Amycolatopsis jiangsuensis</name>
    <dbReference type="NCBI Taxonomy" id="1181879"/>
    <lineage>
        <taxon>Bacteria</taxon>
        <taxon>Bacillati</taxon>
        <taxon>Actinomycetota</taxon>
        <taxon>Actinomycetes</taxon>
        <taxon>Pseudonocardiales</taxon>
        <taxon>Pseudonocardiaceae</taxon>
        <taxon>Amycolatopsis</taxon>
    </lineage>
</organism>
<name>A0A840J4V3_9PSEU</name>
<dbReference type="Proteomes" id="UP000581769">
    <property type="component" value="Unassembled WGS sequence"/>
</dbReference>
<evidence type="ECO:0000256" key="1">
    <source>
        <dbReference type="SAM" id="Phobius"/>
    </source>
</evidence>
<sequence length="62" mass="6693">MTVDWLTLILVPLALALFLPASFKARAARKNGEQPPTWTAVAQAFGIVFLLMIVLLQVVGNG</sequence>
<keyword evidence="3" id="KW-1185">Reference proteome</keyword>
<evidence type="ECO:0000313" key="2">
    <source>
        <dbReference type="EMBL" id="MBB4688384.1"/>
    </source>
</evidence>
<proteinExistence type="predicted"/>
<reference evidence="2 3" key="1">
    <citation type="submission" date="2020-08" db="EMBL/GenBank/DDBJ databases">
        <title>Sequencing the genomes of 1000 actinobacteria strains.</title>
        <authorList>
            <person name="Klenk H.-P."/>
        </authorList>
    </citation>
    <scope>NUCLEOTIDE SEQUENCE [LARGE SCALE GENOMIC DNA]</scope>
    <source>
        <strain evidence="2 3">DSM 45859</strain>
    </source>
</reference>
<keyword evidence="1" id="KW-0472">Membrane</keyword>